<dbReference type="Pfam" id="PF04456">
    <property type="entry name" value="DUF503"/>
    <property type="match status" value="1"/>
</dbReference>
<dbReference type="SUPFAM" id="SSF103007">
    <property type="entry name" value="Hypothetical protein TT1725"/>
    <property type="match status" value="1"/>
</dbReference>
<evidence type="ECO:0000313" key="1">
    <source>
        <dbReference type="EMBL" id="SHN54840.1"/>
    </source>
</evidence>
<dbReference type="OrthoDB" id="9809023at2"/>
<dbReference type="PANTHER" id="PTHR36441">
    <property type="entry name" value="HYPOTHETICAL CYTOSOLIC PROTEIN"/>
    <property type="match status" value="1"/>
</dbReference>
<dbReference type="EMBL" id="FRDI01000003">
    <property type="protein sequence ID" value="SHN54840.1"/>
    <property type="molecule type" value="Genomic_DNA"/>
</dbReference>
<name>A0A1M7S8S6_9BACT</name>
<dbReference type="RefSeq" id="WP_072696295.1">
    <property type="nucleotide sequence ID" value="NZ_FRDI01000003.1"/>
</dbReference>
<evidence type="ECO:0000313" key="2">
    <source>
        <dbReference type="Proteomes" id="UP000186469"/>
    </source>
</evidence>
<organism evidence="1 2">
    <name type="scientific">Desulfovibrio litoralis DSM 11393</name>
    <dbReference type="NCBI Taxonomy" id="1121455"/>
    <lineage>
        <taxon>Bacteria</taxon>
        <taxon>Pseudomonadati</taxon>
        <taxon>Thermodesulfobacteriota</taxon>
        <taxon>Desulfovibrionia</taxon>
        <taxon>Desulfovibrionales</taxon>
        <taxon>Desulfovibrionaceae</taxon>
        <taxon>Desulfovibrio</taxon>
    </lineage>
</organism>
<protein>
    <recommendedName>
        <fullName evidence="3">DUF503 domain-containing protein</fullName>
    </recommendedName>
</protein>
<reference evidence="1 2" key="1">
    <citation type="submission" date="2016-12" db="EMBL/GenBank/DDBJ databases">
        <authorList>
            <person name="Song W.-J."/>
            <person name="Kurnit D.M."/>
        </authorList>
    </citation>
    <scope>NUCLEOTIDE SEQUENCE [LARGE SCALE GENOMIC DNA]</scope>
    <source>
        <strain evidence="1 2">DSM 11393</strain>
    </source>
</reference>
<dbReference type="STRING" id="1121455.SAMN02745728_00593"/>
<keyword evidence="2" id="KW-1185">Reference proteome</keyword>
<dbReference type="PANTHER" id="PTHR36441:SF1">
    <property type="entry name" value="DUF503 DOMAIN-CONTAINING PROTEIN"/>
    <property type="match status" value="1"/>
</dbReference>
<dbReference type="InterPro" id="IPR007546">
    <property type="entry name" value="DUF503"/>
</dbReference>
<evidence type="ECO:0008006" key="3">
    <source>
        <dbReference type="Google" id="ProtNLM"/>
    </source>
</evidence>
<gene>
    <name evidence="1" type="ORF">SAMN02745728_00593</name>
</gene>
<accession>A0A1M7S8S6</accession>
<dbReference type="InterPro" id="IPR036746">
    <property type="entry name" value="TT1725-like_sf"/>
</dbReference>
<dbReference type="AlphaFoldDB" id="A0A1M7S8S6"/>
<dbReference type="Gene3D" id="3.30.70.1120">
    <property type="entry name" value="TT1725-like"/>
    <property type="match status" value="1"/>
</dbReference>
<sequence>MFIGVLNVEFTLHGNDSLKGKRRISNSLKQKVRNKFNVSVAEIDSQDILDLLSLAVVSVSNDQRHLRSRLDKCLLMMEAVCPEEMTYSDIEIFGA</sequence>
<proteinExistence type="predicted"/>
<dbReference type="Proteomes" id="UP000186469">
    <property type="component" value="Unassembled WGS sequence"/>
</dbReference>